<dbReference type="RefSeq" id="WP_304435464.1">
    <property type="nucleotide sequence ID" value="NZ_JAUKUC010000001.1"/>
</dbReference>
<evidence type="ECO:0008006" key="3">
    <source>
        <dbReference type="Google" id="ProtNLM"/>
    </source>
</evidence>
<dbReference type="Gene3D" id="3.30.565.40">
    <property type="entry name" value="Fervidobacterium nodosum Rt17-B1 like"/>
    <property type="match status" value="1"/>
</dbReference>
<dbReference type="PROSITE" id="PS51257">
    <property type="entry name" value="PROKAR_LIPOPROTEIN"/>
    <property type="match status" value="1"/>
</dbReference>
<organism evidence="1 2">
    <name type="scientific">Maribacter confluentis</name>
    <dbReference type="NCBI Taxonomy" id="1656093"/>
    <lineage>
        <taxon>Bacteria</taxon>
        <taxon>Pseudomonadati</taxon>
        <taxon>Bacteroidota</taxon>
        <taxon>Flavobacteriia</taxon>
        <taxon>Flavobacteriales</taxon>
        <taxon>Flavobacteriaceae</taxon>
        <taxon>Maribacter</taxon>
    </lineage>
</organism>
<keyword evidence="2" id="KW-1185">Reference proteome</keyword>
<evidence type="ECO:0000313" key="2">
    <source>
        <dbReference type="Proteomes" id="UP001168579"/>
    </source>
</evidence>
<protein>
    <recommendedName>
        <fullName evidence="3">Lipoprotein</fullName>
    </recommendedName>
</protein>
<reference evidence="1" key="1">
    <citation type="journal article" date="2014" name="Int. J. Syst. Evol. Microbiol.">
        <title>Complete genome of a new Firmicutes species belonging to the dominant human colonic microbiota ('Ruminococcus bicirculans') reveals two chromosomes and a selective capacity to utilize plant glucans.</title>
        <authorList>
            <consortium name="NISC Comparative Sequencing Program"/>
            <person name="Wegmann U."/>
            <person name="Louis P."/>
            <person name="Goesmann A."/>
            <person name="Henrissat B."/>
            <person name="Duncan S.H."/>
            <person name="Flint H.J."/>
        </authorList>
    </citation>
    <scope>NUCLEOTIDE SEQUENCE</scope>
    <source>
        <strain evidence="1">CECT 8869</strain>
    </source>
</reference>
<reference evidence="1" key="2">
    <citation type="submission" date="2023-06" db="EMBL/GenBank/DDBJ databases">
        <authorList>
            <person name="Lucena T."/>
            <person name="Sun Q."/>
        </authorList>
    </citation>
    <scope>NUCLEOTIDE SEQUENCE</scope>
    <source>
        <strain evidence="1">CECT 8869</strain>
    </source>
</reference>
<dbReference type="EMBL" id="JAUKUC010000001">
    <property type="protein sequence ID" value="MDO1512373.1"/>
    <property type="molecule type" value="Genomic_DNA"/>
</dbReference>
<sequence length="212" mass="24550">MKPLKYILIFGILIYGCQSNRDGYQITERTEIIKKDNCEVPISYPEISGLADKEKARKLNKVLKEFPEHEYYANNCEELGESNVKGDYRVLLKTDSILSIEFRTLIERKNKKVDTIYHSVVLNPKAKDTTEFGIVGIEPNEIIPNFERGKIYPYVKKYSTENNNYINLLAYETGSNYVITWAISDKDFIVYVGGEGEWFGNNRIKIPLKELK</sequence>
<comment type="caution">
    <text evidence="1">The sequence shown here is derived from an EMBL/GenBank/DDBJ whole genome shotgun (WGS) entry which is preliminary data.</text>
</comment>
<name>A0ABT8RNA1_9FLAO</name>
<dbReference type="Proteomes" id="UP001168579">
    <property type="component" value="Unassembled WGS sequence"/>
</dbReference>
<proteinExistence type="predicted"/>
<evidence type="ECO:0000313" key="1">
    <source>
        <dbReference type="EMBL" id="MDO1512373.1"/>
    </source>
</evidence>
<accession>A0ABT8RNA1</accession>
<gene>
    <name evidence="1" type="ORF">Q2T41_06860</name>
</gene>